<keyword evidence="5" id="KW-0430">Lectin</keyword>
<feature type="domain" description="Fucolectin tachylectin-4 pentraxin-1" evidence="8">
    <location>
        <begin position="32"/>
        <end position="173"/>
    </location>
</feature>
<reference evidence="9" key="1">
    <citation type="submission" date="2025-08" db="UniProtKB">
        <authorList>
            <consortium name="Ensembl"/>
        </authorList>
    </citation>
    <scope>IDENTIFICATION</scope>
</reference>
<protein>
    <recommendedName>
        <fullName evidence="8">Fucolectin tachylectin-4 pentraxin-1 domain-containing protein</fullName>
    </recommendedName>
</protein>
<comment type="similarity">
    <text evidence="2">Belongs to the fucolectin family.</text>
</comment>
<sequence>MSGRVEGRYVNVFLPGKDKYLTLCEVEIYGFKQNVALSGKATQIDTYDGLGAASNAIDGNRESIYSRNSCSHTSTTTNPWWRVDLGDIYTITSITIVNRGDCCKERLNGGEIRVGNSLHNNGNDNPIVARISHITTLETFPMSGRVEGRYVNVFLPGKDKYLTLCEVEIYGFKQNVALSGKATQIDTYDGLGAASNAIDGNRESVYSRNSCSHTSTTTNPWWRVDLGDIYTITSITIVNRGDCCQERLNGGEIRVGNSLHNNGNDNPIVARISHITTLETFPMSGRVEGRYVNVFLPGKDKYLTLCEVEIYGFKRDVGNMGEAVAAVG</sequence>
<evidence type="ECO:0000256" key="1">
    <source>
        <dbReference type="ARBA" id="ARBA00002219"/>
    </source>
</evidence>
<dbReference type="InterPro" id="IPR006585">
    <property type="entry name" value="FTP1"/>
</dbReference>
<evidence type="ECO:0000256" key="3">
    <source>
        <dbReference type="ARBA" id="ARBA00011233"/>
    </source>
</evidence>
<reference evidence="9" key="2">
    <citation type="submission" date="2025-09" db="UniProtKB">
        <authorList>
            <consortium name="Ensembl"/>
        </authorList>
    </citation>
    <scope>IDENTIFICATION</scope>
</reference>
<dbReference type="PANTHER" id="PTHR45713">
    <property type="entry name" value="FTP DOMAIN-CONTAINING PROTEIN"/>
    <property type="match status" value="1"/>
</dbReference>
<dbReference type="InterPro" id="IPR008979">
    <property type="entry name" value="Galactose-bd-like_sf"/>
</dbReference>
<dbReference type="GO" id="GO:0010185">
    <property type="term" value="P:regulation of cellular defense response"/>
    <property type="evidence" value="ECO:0007669"/>
    <property type="project" value="UniProtKB-ARBA"/>
</dbReference>
<dbReference type="Ensembl" id="ENSNMLT00000025826.1">
    <property type="protein sequence ID" value="ENSNMLP00000023071.1"/>
    <property type="gene ID" value="ENSNMLG00000014870.1"/>
</dbReference>
<accession>A0A8C6TMX4</accession>
<evidence type="ECO:0000313" key="9">
    <source>
        <dbReference type="Ensembl" id="ENSNMLP00000023071.1"/>
    </source>
</evidence>
<evidence type="ECO:0000256" key="2">
    <source>
        <dbReference type="ARBA" id="ARBA00010147"/>
    </source>
</evidence>
<evidence type="ECO:0000256" key="4">
    <source>
        <dbReference type="ARBA" id="ARBA00022723"/>
    </source>
</evidence>
<comment type="subunit">
    <text evidence="3">Homotrimer.</text>
</comment>
<feature type="domain" description="Fucolectin tachylectin-4 pentraxin-1" evidence="8">
    <location>
        <begin position="174"/>
        <end position="319"/>
    </location>
</feature>
<organism evidence="9 10">
    <name type="scientific">Neogobius melanostomus</name>
    <name type="common">round goby</name>
    <dbReference type="NCBI Taxonomy" id="47308"/>
    <lineage>
        <taxon>Eukaryota</taxon>
        <taxon>Metazoa</taxon>
        <taxon>Chordata</taxon>
        <taxon>Craniata</taxon>
        <taxon>Vertebrata</taxon>
        <taxon>Euteleostomi</taxon>
        <taxon>Actinopterygii</taxon>
        <taxon>Neopterygii</taxon>
        <taxon>Teleostei</taxon>
        <taxon>Neoteleostei</taxon>
        <taxon>Acanthomorphata</taxon>
        <taxon>Gobiaria</taxon>
        <taxon>Gobiiformes</taxon>
        <taxon>Gobioidei</taxon>
        <taxon>Gobiidae</taxon>
        <taxon>Benthophilinae</taxon>
        <taxon>Neogobiini</taxon>
        <taxon>Neogobius</taxon>
    </lineage>
</organism>
<dbReference type="Pfam" id="PF22633">
    <property type="entry name" value="F5_F8_type_C_2"/>
    <property type="match status" value="2"/>
</dbReference>
<dbReference type="AlphaFoldDB" id="A0A8C6TMX4"/>
<dbReference type="Gene3D" id="2.60.120.260">
    <property type="entry name" value="Galactose-binding domain-like"/>
    <property type="match status" value="3"/>
</dbReference>
<evidence type="ECO:0000259" key="8">
    <source>
        <dbReference type="SMART" id="SM00607"/>
    </source>
</evidence>
<dbReference type="InterPro" id="IPR051941">
    <property type="entry name" value="BG_Antigen-Binding_Lectin"/>
</dbReference>
<dbReference type="GO" id="GO:0046872">
    <property type="term" value="F:metal ion binding"/>
    <property type="evidence" value="ECO:0007669"/>
    <property type="project" value="UniProtKB-KW"/>
</dbReference>
<evidence type="ECO:0000256" key="5">
    <source>
        <dbReference type="ARBA" id="ARBA00022734"/>
    </source>
</evidence>
<evidence type="ECO:0000313" key="10">
    <source>
        <dbReference type="Proteomes" id="UP000694523"/>
    </source>
</evidence>
<proteinExistence type="inferred from homology"/>
<keyword evidence="7" id="KW-1015">Disulfide bond</keyword>
<name>A0A8C6TMX4_9GOBI</name>
<dbReference type="SUPFAM" id="SSF49785">
    <property type="entry name" value="Galactose-binding domain-like"/>
    <property type="match status" value="2"/>
</dbReference>
<keyword evidence="4" id="KW-0479">Metal-binding</keyword>
<dbReference type="PANTHER" id="PTHR45713:SF6">
    <property type="entry name" value="F5_8 TYPE C DOMAIN-CONTAINING PROTEIN"/>
    <property type="match status" value="1"/>
</dbReference>
<dbReference type="GO" id="GO:0042806">
    <property type="term" value="F:fucose binding"/>
    <property type="evidence" value="ECO:0007669"/>
    <property type="project" value="UniProtKB-ARBA"/>
</dbReference>
<comment type="function">
    <text evidence="1">Acts as a defensive agent. Recognizes blood group fucosylated oligosaccharides including A, B, H and Lewis B-type antigens. Does not recognize Lewis A antigen and has low affinity for monovalent haptens.</text>
</comment>
<evidence type="ECO:0000256" key="6">
    <source>
        <dbReference type="ARBA" id="ARBA00022837"/>
    </source>
</evidence>
<evidence type="ECO:0000256" key="7">
    <source>
        <dbReference type="ARBA" id="ARBA00023157"/>
    </source>
</evidence>
<dbReference type="GO" id="GO:0001868">
    <property type="term" value="P:regulation of complement activation, lectin pathway"/>
    <property type="evidence" value="ECO:0007669"/>
    <property type="project" value="UniProtKB-ARBA"/>
</dbReference>
<dbReference type="Proteomes" id="UP000694523">
    <property type="component" value="Unplaced"/>
</dbReference>
<dbReference type="SMART" id="SM00607">
    <property type="entry name" value="FTP"/>
    <property type="match status" value="2"/>
</dbReference>
<keyword evidence="10" id="KW-1185">Reference proteome</keyword>
<keyword evidence="6" id="KW-0106">Calcium</keyword>